<dbReference type="GO" id="GO:0032541">
    <property type="term" value="C:cortical endoplasmic reticulum"/>
    <property type="evidence" value="ECO:0007669"/>
    <property type="project" value="TreeGrafter"/>
</dbReference>
<dbReference type="RefSeq" id="XP_031856725.1">
    <property type="nucleotide sequence ID" value="XM_032000834.1"/>
</dbReference>
<dbReference type="OrthoDB" id="296386at2759"/>
<dbReference type="GO" id="GO:0005254">
    <property type="term" value="F:chloride channel activity"/>
    <property type="evidence" value="ECO:0007669"/>
    <property type="project" value="TreeGrafter"/>
</dbReference>
<protein>
    <recommendedName>
        <fullName evidence="11">Anoctamin dimerisation domain-containing protein</fullName>
    </recommendedName>
</protein>
<dbReference type="PANTHER" id="PTHR12308">
    <property type="entry name" value="ANOCTAMIN"/>
    <property type="match status" value="1"/>
</dbReference>
<dbReference type="PANTHER" id="PTHR12308:SF73">
    <property type="entry name" value="ANOCTAMIN"/>
    <property type="match status" value="1"/>
</dbReference>
<gene>
    <name evidence="9" type="ORF">SAPINGB_P006120</name>
</gene>
<dbReference type="GO" id="GO:0016020">
    <property type="term" value="C:membrane"/>
    <property type="evidence" value="ECO:0007669"/>
    <property type="project" value="UniProtKB-SubCell"/>
</dbReference>
<reference evidence="9 10" key="1">
    <citation type="submission" date="2019-09" db="EMBL/GenBank/DDBJ databases">
        <authorList>
            <person name="Brejova B."/>
        </authorList>
    </citation>
    <scope>NUCLEOTIDE SEQUENCE [LARGE SCALE GENOMIC DNA]</scope>
</reference>
<evidence type="ECO:0000256" key="5">
    <source>
        <dbReference type="SAM" id="MobiDB-lite"/>
    </source>
</evidence>
<feature type="transmembrane region" description="Helical" evidence="6">
    <location>
        <begin position="370"/>
        <end position="390"/>
    </location>
</feature>
<dbReference type="Proteomes" id="UP000398389">
    <property type="component" value="Unassembled WGS sequence"/>
</dbReference>
<evidence type="ECO:0000256" key="1">
    <source>
        <dbReference type="ARBA" id="ARBA00004141"/>
    </source>
</evidence>
<dbReference type="InterPro" id="IPR049456">
    <property type="entry name" value="Anoctamin_N_fung"/>
</dbReference>
<keyword evidence="2 6" id="KW-0812">Transmembrane</keyword>
<dbReference type="GeneID" id="43584934"/>
<feature type="transmembrane region" description="Helical" evidence="6">
    <location>
        <begin position="251"/>
        <end position="275"/>
    </location>
</feature>
<evidence type="ECO:0000256" key="6">
    <source>
        <dbReference type="SAM" id="Phobius"/>
    </source>
</evidence>
<evidence type="ECO:0000256" key="2">
    <source>
        <dbReference type="ARBA" id="ARBA00022692"/>
    </source>
</evidence>
<dbReference type="Pfam" id="PF04547">
    <property type="entry name" value="Anoctamin"/>
    <property type="match status" value="1"/>
</dbReference>
<evidence type="ECO:0000259" key="7">
    <source>
        <dbReference type="Pfam" id="PF04547"/>
    </source>
</evidence>
<feature type="transmembrane region" description="Helical" evidence="6">
    <location>
        <begin position="547"/>
        <end position="570"/>
    </location>
</feature>
<evidence type="ECO:0000256" key="3">
    <source>
        <dbReference type="ARBA" id="ARBA00022989"/>
    </source>
</evidence>
<evidence type="ECO:0000256" key="4">
    <source>
        <dbReference type="ARBA" id="ARBA00023136"/>
    </source>
</evidence>
<keyword evidence="4 6" id="KW-0472">Membrane</keyword>
<name>A0A5E8CAI2_9ASCO</name>
<feature type="domain" description="Anoctamin alpha-beta plait" evidence="8">
    <location>
        <begin position="57"/>
        <end position="184"/>
    </location>
</feature>
<feature type="domain" description="Anoctamin transmembrane" evidence="7">
    <location>
        <begin position="218"/>
        <end position="684"/>
    </location>
</feature>
<keyword evidence="10" id="KW-1185">Reference proteome</keyword>
<evidence type="ECO:0000313" key="10">
    <source>
        <dbReference type="Proteomes" id="UP000398389"/>
    </source>
</evidence>
<proteinExistence type="predicted"/>
<organism evidence="9 10">
    <name type="scientific">Magnusiomyces paraingens</name>
    <dbReference type="NCBI Taxonomy" id="2606893"/>
    <lineage>
        <taxon>Eukaryota</taxon>
        <taxon>Fungi</taxon>
        <taxon>Dikarya</taxon>
        <taxon>Ascomycota</taxon>
        <taxon>Saccharomycotina</taxon>
        <taxon>Dipodascomycetes</taxon>
        <taxon>Dipodascales</taxon>
        <taxon>Dipodascaceae</taxon>
        <taxon>Magnusiomyces</taxon>
    </lineage>
</organism>
<feature type="transmembrane region" description="Helical" evidence="6">
    <location>
        <begin position="647"/>
        <end position="670"/>
    </location>
</feature>
<feature type="transmembrane region" description="Helical" evidence="6">
    <location>
        <begin position="414"/>
        <end position="436"/>
    </location>
</feature>
<evidence type="ECO:0008006" key="11">
    <source>
        <dbReference type="Google" id="ProtNLM"/>
    </source>
</evidence>
<feature type="compositionally biased region" description="Basic and acidic residues" evidence="5">
    <location>
        <begin position="28"/>
        <end position="47"/>
    </location>
</feature>
<dbReference type="InterPro" id="IPR007632">
    <property type="entry name" value="Anoctamin"/>
</dbReference>
<evidence type="ECO:0000313" key="9">
    <source>
        <dbReference type="EMBL" id="VVT58266.1"/>
    </source>
</evidence>
<keyword evidence="3 6" id="KW-1133">Transmembrane helix</keyword>
<sequence>MSASPADRPVPPKETGSSLPDPILLETKPTDSKPIESTKKPAAEKKTSTATSLPELNPDYVIEVKVSTDPKDNQLNESTLEKLVSLLITSGFYVQIRQGNPGSVFVFIKTTFDLLRTLHINAGIQDYQVGVQRLIPKGDDLSIESLDSKISPAEKLRLVYEFLTSPKYEKGLGITPALGEWSFVTSIFPLTDHDLNAEWFKRWKARPYIDDQEIDFLRSHFGEKVAFYFAYLHFYTSFLFVPAILGFFMHFFIGCYTVFFGLFNIVWGVLFIHLWKRKENLLALRWGVKGSSAHTTPRSAFKPNAFEMDKITGVITPTYSYWRRVAKQLVSVPLILGAVAVIFLLQSLALVIEIFIVQVYHGPLKPVLKLIPTVVLAAIVPTVVAIYRLIILKIIGWENHETDDSFDYSFNQKLFSVSFITSTGSMFLTAFVYLPFGHLIIPHLDFVSTSVNTFIGRDIASGANYQVNGNRLEAQVLYMMVTAQIISTFTENVLPYFQVKALDKVDQFLSKGTPTFEDTPEESKYLEQVRASSKLPEFSVDAEYQEMVLQFSFVNIFGVAWSLAPFAGLLNNWFELRGDAAKIVYFTRRPIPKRTDSIGSWGSDLRYVTWIGTVVTTSLVIMYGPTYQKFADLSKGGFGLVNVDPRILLAALIFAEHFYFILNRIVALVLSKFPTPEELEDQKEQYLIRKDFVALQLANAPELSTLEKRESTPTDDELVWKAISNPKAQAIAAIKATVESYIAKTTEAKKNN</sequence>
<feature type="region of interest" description="Disordered" evidence="5">
    <location>
        <begin position="1"/>
        <end position="52"/>
    </location>
</feature>
<comment type="subcellular location">
    <subcellularLocation>
        <location evidence="1">Membrane</location>
        <topology evidence="1">Multi-pass membrane protein</topology>
    </subcellularLocation>
</comment>
<dbReference type="InterPro" id="IPR049452">
    <property type="entry name" value="Anoctamin_TM"/>
</dbReference>
<dbReference type="Pfam" id="PF20877">
    <property type="entry name" value="Anoctamin_N"/>
    <property type="match status" value="1"/>
</dbReference>
<feature type="transmembrane region" description="Helical" evidence="6">
    <location>
        <begin position="225"/>
        <end position="245"/>
    </location>
</feature>
<evidence type="ECO:0000259" key="8">
    <source>
        <dbReference type="Pfam" id="PF20877"/>
    </source>
</evidence>
<accession>A0A5E8CAI2</accession>
<dbReference type="EMBL" id="CABVLU010000005">
    <property type="protein sequence ID" value="VVT58266.1"/>
    <property type="molecule type" value="Genomic_DNA"/>
</dbReference>
<feature type="transmembrane region" description="Helical" evidence="6">
    <location>
        <begin position="607"/>
        <end position="627"/>
    </location>
</feature>
<feature type="transmembrane region" description="Helical" evidence="6">
    <location>
        <begin position="329"/>
        <end position="358"/>
    </location>
</feature>
<dbReference type="AlphaFoldDB" id="A0A5E8CAI2"/>